<dbReference type="SUPFAM" id="SSF56112">
    <property type="entry name" value="Protein kinase-like (PK-like)"/>
    <property type="match status" value="1"/>
</dbReference>
<keyword evidence="5" id="KW-0418">Kinase</keyword>
<feature type="domain" description="Protein kinase" evidence="7">
    <location>
        <begin position="17"/>
        <end position="320"/>
    </location>
</feature>
<dbReference type="EC" id="2.7.11.1" evidence="2"/>
<dbReference type="PANTHER" id="PTHR43671">
    <property type="entry name" value="SERINE/THREONINE-PROTEIN KINASE NEK"/>
    <property type="match status" value="1"/>
</dbReference>
<organism evidence="8 9">
    <name type="scientific">Faecalibacterium prausnitzii</name>
    <dbReference type="NCBI Taxonomy" id="853"/>
    <lineage>
        <taxon>Bacteria</taxon>
        <taxon>Bacillati</taxon>
        <taxon>Bacillota</taxon>
        <taxon>Clostridia</taxon>
        <taxon>Eubacteriales</taxon>
        <taxon>Oscillospiraceae</taxon>
        <taxon>Faecalibacterium</taxon>
    </lineage>
</organism>
<evidence type="ECO:0000259" key="7">
    <source>
        <dbReference type="PROSITE" id="PS50011"/>
    </source>
</evidence>
<dbReference type="PROSITE" id="PS50005">
    <property type="entry name" value="TPR"/>
    <property type="match status" value="1"/>
</dbReference>
<dbReference type="SMART" id="SM00220">
    <property type="entry name" value="S_TKc"/>
    <property type="match status" value="1"/>
</dbReference>
<dbReference type="InterPro" id="IPR008271">
    <property type="entry name" value="Ser/Thr_kinase_AS"/>
</dbReference>
<dbReference type="InterPro" id="IPR011990">
    <property type="entry name" value="TPR-like_helical_dom_sf"/>
</dbReference>
<dbReference type="PROSITE" id="PS00107">
    <property type="entry name" value="PROTEIN_KINASE_ATP"/>
    <property type="match status" value="1"/>
</dbReference>
<dbReference type="Gene3D" id="1.10.510.10">
    <property type="entry name" value="Transferase(Phosphotransferase) domain 1"/>
    <property type="match status" value="2"/>
</dbReference>
<dbReference type="PROSITE" id="PS50011">
    <property type="entry name" value="PROTEIN_KINASE_DOM"/>
    <property type="match status" value="1"/>
</dbReference>
<dbReference type="SMART" id="SM00028">
    <property type="entry name" value="TPR"/>
    <property type="match status" value="5"/>
</dbReference>
<evidence type="ECO:0000256" key="3">
    <source>
        <dbReference type="ARBA" id="ARBA00022679"/>
    </source>
</evidence>
<comment type="similarity">
    <text evidence="1">Belongs to the protein kinase superfamily. NEK Ser/Thr protein kinase family. NIMA subfamily.</text>
</comment>
<dbReference type="InterPro" id="IPR011009">
    <property type="entry name" value="Kinase-like_dom_sf"/>
</dbReference>
<reference evidence="8 9" key="1">
    <citation type="journal article" date="2017" name="Front. Microbiol.">
        <title>New Insights into the Diversity of the Genus Faecalibacterium.</title>
        <authorList>
            <person name="Benevides L."/>
            <person name="Burman S."/>
            <person name="Martin R."/>
            <person name="Robert V."/>
            <person name="Thomas M."/>
            <person name="Miquel S."/>
            <person name="Chain F."/>
            <person name="Sokol H."/>
            <person name="Bermudez-Humaran L.G."/>
            <person name="Morrison M."/>
            <person name="Langella P."/>
            <person name="Azevedo V.A."/>
            <person name="Chatel J.M."/>
            <person name="Soares S."/>
        </authorList>
    </citation>
    <scope>NUCLEOTIDE SEQUENCE [LARGE SCALE GENOMIC DNA]</scope>
    <source>
        <strain evidence="8 9">CNCM I 4542</strain>
    </source>
</reference>
<comment type="caution">
    <text evidence="8">The sequence shown here is derived from an EMBL/GenBank/DDBJ whole genome shotgun (WGS) entry which is preliminary data.</text>
</comment>
<evidence type="ECO:0000256" key="2">
    <source>
        <dbReference type="ARBA" id="ARBA00012513"/>
    </source>
</evidence>
<dbReference type="GO" id="GO:0004674">
    <property type="term" value="F:protein serine/threonine kinase activity"/>
    <property type="evidence" value="ECO:0007669"/>
    <property type="project" value="UniProtKB-EC"/>
</dbReference>
<dbReference type="Pfam" id="PF13424">
    <property type="entry name" value="TPR_12"/>
    <property type="match status" value="1"/>
</dbReference>
<evidence type="ECO:0000256" key="4">
    <source>
        <dbReference type="ARBA" id="ARBA00022741"/>
    </source>
</evidence>
<proteinExistence type="inferred from homology"/>
<keyword evidence="4" id="KW-0547">Nucleotide-binding</keyword>
<dbReference type="Pfam" id="PF00069">
    <property type="entry name" value="Pkinase"/>
    <property type="match status" value="1"/>
</dbReference>
<dbReference type="InterPro" id="IPR019734">
    <property type="entry name" value="TPR_rpt"/>
</dbReference>
<keyword evidence="6" id="KW-0067">ATP-binding</keyword>
<dbReference type="InterPro" id="IPR050660">
    <property type="entry name" value="NEK_Ser/Thr_kinase"/>
</dbReference>
<dbReference type="Proteomes" id="UP000221015">
    <property type="component" value="Unassembled WGS sequence"/>
</dbReference>
<gene>
    <name evidence="8" type="ORF">CGS50_012165</name>
</gene>
<name>A0A2J4JLK9_9FIRM</name>
<sequence>MNYNDVSQWAADLGSGYSRIYPLGEGGMGTLYCAHKDSLDVDVVIKRVKQKFKGRMDERAEANILKTLKHKYLPRIYDVIESQSGYVYTIMDMIPGVNMQKYVETHGPANQKLAYRWACQLCEVTAYLHSQIPPILHCDIKPSNIMITPSGDICVIDFNTSLVFSKGVLAIGATPGYAAPEQYTRPEGTHLTPDSAETVPLAETMPLRGYGNAVAYRNTASSGSNANASVTAAQATNAGGYGTISKRTDVYGIGATLYYAITGQQPGHSLKSVRPITSYKLKFSRSFLLIISRAMKKRQEERFCDAQEMLRALQDIHAIDGRYKKVVRSQKIVAAASIVLAIAGTATILLGTQRIGVERYAAYDALVRKGRTAAEEMHFDEAEQDLNQAIAIYDDQLEAYIEKAVLLYRQGKYQECIDAVETTQSRVLKYYSKQSVANLYNIAAEADYALEDYEAAIKMYQKALEYAPEVPSYYQGAATAMIQLGNFSGANDVLEQMKTAIPQAEQSGDYQIVQGELLRKQGDLSGALQATYKAIETSDDNDLLARAYRLAASICEEIGENKISEEIELLEHGIERLPGGYYNALAGQLATSYIRQAEVTGNSSYQEKALQTYQKMEDNGNTTLEVRLNIAMLQYQLRDFTDAMETLQALKIDYPKDYRVYKWLAFVQGEIDLKNGASYTKSLEYYTTAVELYRTVQASGMYDPQMDELNRIAANNWQ</sequence>
<dbReference type="CDD" id="cd14014">
    <property type="entry name" value="STKc_PknB_like"/>
    <property type="match status" value="1"/>
</dbReference>
<dbReference type="InterPro" id="IPR017441">
    <property type="entry name" value="Protein_kinase_ATP_BS"/>
</dbReference>
<protein>
    <recommendedName>
        <fullName evidence="2">non-specific serine/threonine protein kinase</fullName>
        <ecNumber evidence="2">2.7.11.1</ecNumber>
    </recommendedName>
</protein>
<dbReference type="AlphaFoldDB" id="A0A2J4JLK9"/>
<dbReference type="RefSeq" id="WP_097773958.1">
    <property type="nucleotide sequence ID" value="NZ_NMTS02000072.1"/>
</dbReference>
<evidence type="ECO:0000313" key="9">
    <source>
        <dbReference type="Proteomes" id="UP000221015"/>
    </source>
</evidence>
<dbReference type="Gene3D" id="1.25.40.10">
    <property type="entry name" value="Tetratricopeptide repeat domain"/>
    <property type="match status" value="2"/>
</dbReference>
<dbReference type="EMBL" id="NMTS02000072">
    <property type="protein sequence ID" value="PLK28759.1"/>
    <property type="molecule type" value="Genomic_DNA"/>
</dbReference>
<dbReference type="PROSITE" id="PS00108">
    <property type="entry name" value="PROTEIN_KINASE_ST"/>
    <property type="match status" value="1"/>
</dbReference>
<evidence type="ECO:0000256" key="5">
    <source>
        <dbReference type="ARBA" id="ARBA00022777"/>
    </source>
</evidence>
<dbReference type="Pfam" id="PF13174">
    <property type="entry name" value="TPR_6"/>
    <property type="match status" value="1"/>
</dbReference>
<dbReference type="InterPro" id="IPR000719">
    <property type="entry name" value="Prot_kinase_dom"/>
</dbReference>
<keyword evidence="3" id="KW-0808">Transferase</keyword>
<evidence type="ECO:0000256" key="1">
    <source>
        <dbReference type="ARBA" id="ARBA00010886"/>
    </source>
</evidence>
<evidence type="ECO:0000313" key="8">
    <source>
        <dbReference type="EMBL" id="PLK28759.1"/>
    </source>
</evidence>
<dbReference type="GO" id="GO:0005524">
    <property type="term" value="F:ATP binding"/>
    <property type="evidence" value="ECO:0007669"/>
    <property type="project" value="UniProtKB-UniRule"/>
</dbReference>
<dbReference type="SUPFAM" id="SSF48452">
    <property type="entry name" value="TPR-like"/>
    <property type="match status" value="2"/>
</dbReference>
<dbReference type="PANTHER" id="PTHR43671:SF13">
    <property type="entry name" value="SERINE_THREONINE-PROTEIN KINASE NEK2"/>
    <property type="match status" value="1"/>
</dbReference>
<evidence type="ECO:0000256" key="6">
    <source>
        <dbReference type="ARBA" id="ARBA00022840"/>
    </source>
</evidence>
<accession>A0A2J4JLK9</accession>